<organism evidence="1">
    <name type="scientific">Arundo donax</name>
    <name type="common">Giant reed</name>
    <name type="synonym">Donax arundinaceus</name>
    <dbReference type="NCBI Taxonomy" id="35708"/>
    <lineage>
        <taxon>Eukaryota</taxon>
        <taxon>Viridiplantae</taxon>
        <taxon>Streptophyta</taxon>
        <taxon>Embryophyta</taxon>
        <taxon>Tracheophyta</taxon>
        <taxon>Spermatophyta</taxon>
        <taxon>Magnoliopsida</taxon>
        <taxon>Liliopsida</taxon>
        <taxon>Poales</taxon>
        <taxon>Poaceae</taxon>
        <taxon>PACMAD clade</taxon>
        <taxon>Arundinoideae</taxon>
        <taxon>Arundineae</taxon>
        <taxon>Arundo</taxon>
    </lineage>
</organism>
<accession>A0A0A8YNQ8</accession>
<name>A0A0A8YNQ8_ARUDO</name>
<sequence length="55" mass="6795">MEKFKRKKKTLLELWLYPNIFDDILLLDELILSSFLPPLYEKNEMPMWLLFYNPC</sequence>
<reference evidence="1" key="1">
    <citation type="submission" date="2014-09" db="EMBL/GenBank/DDBJ databases">
        <authorList>
            <person name="Magalhaes I.L.F."/>
            <person name="Oliveira U."/>
            <person name="Santos F.R."/>
            <person name="Vidigal T.H.D.A."/>
            <person name="Brescovit A.D."/>
            <person name="Santos A.J."/>
        </authorList>
    </citation>
    <scope>NUCLEOTIDE SEQUENCE</scope>
    <source>
        <tissue evidence="1">Shoot tissue taken approximately 20 cm above the soil surface</tissue>
    </source>
</reference>
<dbReference type="EMBL" id="GBRH01270472">
    <property type="protein sequence ID" value="JAD27423.1"/>
    <property type="molecule type" value="Transcribed_RNA"/>
</dbReference>
<proteinExistence type="predicted"/>
<evidence type="ECO:0000313" key="1">
    <source>
        <dbReference type="EMBL" id="JAD27423.1"/>
    </source>
</evidence>
<reference evidence="1" key="2">
    <citation type="journal article" date="2015" name="Data Brief">
        <title>Shoot transcriptome of the giant reed, Arundo donax.</title>
        <authorList>
            <person name="Barrero R.A."/>
            <person name="Guerrero F.D."/>
            <person name="Moolhuijzen P."/>
            <person name="Goolsby J.A."/>
            <person name="Tidwell J."/>
            <person name="Bellgard S.E."/>
            <person name="Bellgard M.I."/>
        </authorList>
    </citation>
    <scope>NUCLEOTIDE SEQUENCE</scope>
    <source>
        <tissue evidence="1">Shoot tissue taken approximately 20 cm above the soil surface</tissue>
    </source>
</reference>
<protein>
    <submittedName>
        <fullName evidence="1">Uncharacterized protein</fullName>
    </submittedName>
</protein>
<dbReference type="AlphaFoldDB" id="A0A0A8YNQ8"/>